<sequence>MSWRQVSDTIVSKTRGRAFEEERHTNGVVTENVLDPHRLSMPRLQFSPTKCNVAEDTDPLMQVQLADGISIVEYGLYRRDLICTNWLPFQVGRAPVFKSKMP</sequence>
<name>A0A6L5B889_APIGR</name>
<dbReference type="EMBL" id="WRXP01002229">
    <property type="protein sequence ID" value="KAF1001861.1"/>
    <property type="molecule type" value="Genomic_DNA"/>
</dbReference>
<evidence type="ECO:0000313" key="2">
    <source>
        <dbReference type="Proteomes" id="UP000593563"/>
    </source>
</evidence>
<proteinExistence type="predicted"/>
<evidence type="ECO:0000313" key="1">
    <source>
        <dbReference type="EMBL" id="KAF1001861.1"/>
    </source>
</evidence>
<accession>A0A6L5B889</accession>
<gene>
    <name evidence="1" type="ORF">AG4045_006994</name>
</gene>
<protein>
    <submittedName>
        <fullName evidence="1">Uncharacterized protein</fullName>
    </submittedName>
</protein>
<dbReference type="AlphaFoldDB" id="A0A6L5B889"/>
<comment type="caution">
    <text evidence="1">The sequence shown here is derived from an EMBL/GenBank/DDBJ whole genome shotgun (WGS) entry which is preliminary data.</text>
</comment>
<reference evidence="1" key="1">
    <citation type="submission" date="2020-01" db="EMBL/GenBank/DDBJ databases">
        <title>The Celery Genome Sequence Reveals Sequential Paleo-tetraploidization, Resistance Gene Elimination, Karyotype Evolution, and Functional Innovation in Apiales.</title>
        <authorList>
            <person name="Song X."/>
        </authorList>
    </citation>
    <scope>NUCLEOTIDE SEQUENCE</scope>
    <source>
        <tissue evidence="1">Leaf</tissue>
    </source>
</reference>
<dbReference type="Proteomes" id="UP000593563">
    <property type="component" value="Unassembled WGS sequence"/>
</dbReference>
<organism evidence="1 2">
    <name type="scientific">Apium graveolens</name>
    <name type="common">Celery</name>
    <dbReference type="NCBI Taxonomy" id="4045"/>
    <lineage>
        <taxon>Eukaryota</taxon>
        <taxon>Viridiplantae</taxon>
        <taxon>Streptophyta</taxon>
        <taxon>Embryophyta</taxon>
        <taxon>Tracheophyta</taxon>
        <taxon>Spermatophyta</taxon>
        <taxon>Magnoliopsida</taxon>
        <taxon>eudicotyledons</taxon>
        <taxon>Gunneridae</taxon>
        <taxon>Pentapetalae</taxon>
        <taxon>asterids</taxon>
        <taxon>campanulids</taxon>
        <taxon>Apiales</taxon>
        <taxon>Apiaceae</taxon>
        <taxon>Apioideae</taxon>
        <taxon>apioid superclade</taxon>
        <taxon>Apieae</taxon>
        <taxon>Apium</taxon>
    </lineage>
</organism>
<keyword evidence="2" id="KW-1185">Reference proteome</keyword>